<dbReference type="RefSeq" id="WP_053173264.1">
    <property type="nucleotide sequence ID" value="NZ_LFYT02000032.1"/>
</dbReference>
<dbReference type="Gene3D" id="2.10.260.10">
    <property type="match status" value="1"/>
</dbReference>
<dbReference type="GO" id="GO:0003677">
    <property type="term" value="F:DNA binding"/>
    <property type="evidence" value="ECO:0007669"/>
    <property type="project" value="InterPro"/>
</dbReference>
<feature type="compositionally biased region" description="Basic and acidic residues" evidence="1">
    <location>
        <begin position="55"/>
        <end position="65"/>
    </location>
</feature>
<dbReference type="InterPro" id="IPR007159">
    <property type="entry name" value="SpoVT-AbrB_dom"/>
</dbReference>
<dbReference type="AlphaFoldDB" id="A0A2T7U9J2"/>
<evidence type="ECO:0000256" key="1">
    <source>
        <dbReference type="SAM" id="MobiDB-lite"/>
    </source>
</evidence>
<dbReference type="SMART" id="SM00966">
    <property type="entry name" value="SpoVT_AbrB"/>
    <property type="match status" value="1"/>
</dbReference>
<evidence type="ECO:0000313" key="4">
    <source>
        <dbReference type="Proteomes" id="UP000037507"/>
    </source>
</evidence>
<dbReference type="InterPro" id="IPR037914">
    <property type="entry name" value="SpoVT-AbrB_sf"/>
</dbReference>
<dbReference type="NCBIfam" id="TIGR01439">
    <property type="entry name" value="lp_hng_hel_AbrB"/>
    <property type="match status" value="1"/>
</dbReference>
<sequence length="82" mass="8805">MSTTLTVKGQVTIPKPIRDAMGLTPGTSIDFAVNRSGEVVLHKADSGKATRKAKPQPDRFEAARGKADVAWKTQDLMALLRG</sequence>
<gene>
    <name evidence="3" type="ORF">H663_017855</name>
</gene>
<evidence type="ECO:0000313" key="3">
    <source>
        <dbReference type="EMBL" id="PVE41344.1"/>
    </source>
</evidence>
<accession>A0A2T7U9J2</accession>
<proteinExistence type="predicted"/>
<dbReference type="OrthoDB" id="9811597at2"/>
<name>A0A2T7U9J2_9BURK</name>
<dbReference type="Proteomes" id="UP000037507">
    <property type="component" value="Unassembled WGS sequence"/>
</dbReference>
<dbReference type="EMBL" id="LFYT02000032">
    <property type="protein sequence ID" value="PVE41344.1"/>
    <property type="molecule type" value="Genomic_DNA"/>
</dbReference>
<keyword evidence="4" id="KW-1185">Reference proteome</keyword>
<dbReference type="Pfam" id="PF04014">
    <property type="entry name" value="MazE_antitoxin"/>
    <property type="match status" value="1"/>
</dbReference>
<organism evidence="3 4">
    <name type="scientific">Limnohabitans planktonicus II-D5</name>
    <dbReference type="NCBI Taxonomy" id="1293045"/>
    <lineage>
        <taxon>Bacteria</taxon>
        <taxon>Pseudomonadati</taxon>
        <taxon>Pseudomonadota</taxon>
        <taxon>Betaproteobacteria</taxon>
        <taxon>Burkholderiales</taxon>
        <taxon>Comamonadaceae</taxon>
        <taxon>Limnohabitans</taxon>
    </lineage>
</organism>
<protein>
    <submittedName>
        <fullName evidence="3">AbrB family transcriptional regulator</fullName>
    </submittedName>
</protein>
<comment type="caution">
    <text evidence="3">The sequence shown here is derived from an EMBL/GenBank/DDBJ whole genome shotgun (WGS) entry which is preliminary data.</text>
</comment>
<feature type="region of interest" description="Disordered" evidence="1">
    <location>
        <begin position="44"/>
        <end position="65"/>
    </location>
</feature>
<dbReference type="SUPFAM" id="SSF89447">
    <property type="entry name" value="AbrB/MazE/MraZ-like"/>
    <property type="match status" value="1"/>
</dbReference>
<dbReference type="STRING" id="1293045.H663_11895"/>
<feature type="domain" description="SpoVT-AbrB" evidence="2">
    <location>
        <begin position="3"/>
        <end position="49"/>
    </location>
</feature>
<evidence type="ECO:0000259" key="2">
    <source>
        <dbReference type="SMART" id="SM00966"/>
    </source>
</evidence>
<reference evidence="3" key="1">
    <citation type="submission" date="2017-04" db="EMBL/GenBank/DDBJ databases">
        <title>Unexpected and diverse lifestyles within the genus Limnohabitans.</title>
        <authorList>
            <person name="Kasalicky V."/>
            <person name="Mehrshad M."/>
            <person name="Andrei S.-A."/>
            <person name="Salcher M."/>
            <person name="Kratochvilova H."/>
            <person name="Simek K."/>
            <person name="Ghai R."/>
        </authorList>
    </citation>
    <scope>NUCLEOTIDE SEQUENCE [LARGE SCALE GENOMIC DNA]</scope>
    <source>
        <strain evidence="3">II-D5</strain>
    </source>
</reference>